<dbReference type="Gene3D" id="1.10.101.10">
    <property type="entry name" value="PGBD-like superfamily/PGBD"/>
    <property type="match status" value="1"/>
</dbReference>
<dbReference type="InterPro" id="IPR036366">
    <property type="entry name" value="PGBDSf"/>
</dbReference>
<sequence>MPDLWLPGAQRIDVGDHAPTDSTYPAKAIAHITWDKNATAAHPQDQVPYGNLQEWFGRNPDGKPSAPHLLWSPFTGAFTQFFPANSRSKSLVDLSGGTRTNRAGTVVIQIESHFFPYCRVGGKVYARLVDTPCTGWATLNAWVRSWGVPDTWPMGRPVDFTSHRNEHVWETQGGWYGHQQVPENTHQDPGSWPQFTGAPPKAKVSLAHVVAAARRDPGLPQGGTTYKAEVLVVERALQAEGLLSATWVDGSFGTKTKTAYSAWQRRCGYSGPDADGIPGRDSLTRLGARHGFTVV</sequence>
<proteinExistence type="predicted"/>
<dbReference type="InterPro" id="IPR036365">
    <property type="entry name" value="PGBD-like_sf"/>
</dbReference>
<dbReference type="SUPFAM" id="SSF47090">
    <property type="entry name" value="PGBD-like"/>
    <property type="match status" value="1"/>
</dbReference>
<dbReference type="AlphaFoldDB" id="A0AAU2H7P1"/>
<accession>A0AAU2H7P1</accession>
<gene>
    <name evidence="1" type="ORF">OHV25_33120</name>
</gene>
<reference evidence="1" key="1">
    <citation type="submission" date="2022-10" db="EMBL/GenBank/DDBJ databases">
        <title>The complete genomes of actinobacterial strains from the NBC collection.</title>
        <authorList>
            <person name="Joergensen T.S."/>
            <person name="Alvarez Arevalo M."/>
            <person name="Sterndorff E.B."/>
            <person name="Faurdal D."/>
            <person name="Vuksanovic O."/>
            <person name="Mourched A.-S."/>
            <person name="Charusanti P."/>
            <person name="Shaw S."/>
            <person name="Blin K."/>
            <person name="Weber T."/>
        </authorList>
    </citation>
    <scope>NUCLEOTIDE SEQUENCE</scope>
    <source>
        <strain evidence="1">NBC_00060</strain>
    </source>
</reference>
<name>A0AAU2H7P1_9ACTN</name>
<evidence type="ECO:0000313" key="1">
    <source>
        <dbReference type="EMBL" id="WTU44080.1"/>
    </source>
</evidence>
<protein>
    <submittedName>
        <fullName evidence="1">Peptidoglycan-binding protein</fullName>
    </submittedName>
</protein>
<dbReference type="EMBL" id="CP108253">
    <property type="protein sequence ID" value="WTU44080.1"/>
    <property type="molecule type" value="Genomic_DNA"/>
</dbReference>
<organism evidence="1">
    <name type="scientific">Streptomyces sp. NBC_00060</name>
    <dbReference type="NCBI Taxonomy" id="2975636"/>
    <lineage>
        <taxon>Bacteria</taxon>
        <taxon>Bacillati</taxon>
        <taxon>Actinomycetota</taxon>
        <taxon>Actinomycetes</taxon>
        <taxon>Kitasatosporales</taxon>
        <taxon>Streptomycetaceae</taxon>
        <taxon>Streptomyces</taxon>
    </lineage>
</organism>